<dbReference type="Proteomes" id="UP000464524">
    <property type="component" value="Chromosome"/>
</dbReference>
<proteinExistence type="predicted"/>
<reference evidence="2 3" key="1">
    <citation type="submission" date="2019-12" db="EMBL/GenBank/DDBJ databases">
        <title>Genome sequencing and assembly of endphytes of Porphyra tenera.</title>
        <authorList>
            <person name="Park J.M."/>
            <person name="Shin R."/>
            <person name="Jo S.H."/>
        </authorList>
    </citation>
    <scope>NUCLEOTIDE SEQUENCE [LARGE SCALE GENOMIC DNA]</scope>
    <source>
        <strain evidence="2 3">GPM4</strain>
    </source>
</reference>
<sequence length="320" mass="34259">MTISKTLSIAATVMTVAAGISVSNLALAKAKPQKTDESATIEVLTTYPHGNFLENLEVQQDGRLLFTNYPTKSIEVMEQSGQTKTFSTLSAYPLSLISIDGGYLVAASGKSLLLGENVVGSQQFILLDKNGKQTGQFDAPQVMYLNGMVRLGNNVILAVDSLSGNIWQVNPKTQEISSWIQDESLSPLADQKMFIPGANGVKLRSDGLIVSNTSKGTLSLIRIGNDGKPQGKPELLAKVGMIDDFWVREDGSILFTTHGETVKSLSISGEITTIVADGAGGATAIAPYPLNQDSRFVMINDGNIYFGKKDLVEVLLVTIK</sequence>
<dbReference type="Gene3D" id="2.120.10.30">
    <property type="entry name" value="TolB, C-terminal domain"/>
    <property type="match status" value="1"/>
</dbReference>
<dbReference type="SUPFAM" id="SSF63829">
    <property type="entry name" value="Calcium-dependent phosphotriesterase"/>
    <property type="match status" value="1"/>
</dbReference>
<evidence type="ECO:0008006" key="4">
    <source>
        <dbReference type="Google" id="ProtNLM"/>
    </source>
</evidence>
<evidence type="ECO:0000313" key="2">
    <source>
        <dbReference type="EMBL" id="QHJ10497.1"/>
    </source>
</evidence>
<dbReference type="AlphaFoldDB" id="A0A857JHT9"/>
<organism evidence="2 3">
    <name type="scientific">Paraglaciecola mesophila</name>
    <dbReference type="NCBI Taxonomy" id="197222"/>
    <lineage>
        <taxon>Bacteria</taxon>
        <taxon>Pseudomonadati</taxon>
        <taxon>Pseudomonadota</taxon>
        <taxon>Gammaproteobacteria</taxon>
        <taxon>Alteromonadales</taxon>
        <taxon>Alteromonadaceae</taxon>
        <taxon>Paraglaciecola</taxon>
    </lineage>
</organism>
<dbReference type="KEGG" id="pmes:FX988_00711"/>
<feature type="chain" id="PRO_5032600699" description="SMP-30/Gluconolactonase/LRE-like region domain-containing protein" evidence="1">
    <location>
        <begin position="29"/>
        <end position="320"/>
    </location>
</feature>
<protein>
    <recommendedName>
        <fullName evidence="4">SMP-30/Gluconolactonase/LRE-like region domain-containing protein</fullName>
    </recommendedName>
</protein>
<dbReference type="InterPro" id="IPR052998">
    <property type="entry name" value="Hetero-Diels-Alderase-like"/>
</dbReference>
<dbReference type="InterPro" id="IPR011042">
    <property type="entry name" value="6-blade_b-propeller_TolB-like"/>
</dbReference>
<keyword evidence="3" id="KW-1185">Reference proteome</keyword>
<dbReference type="PANTHER" id="PTHR42060">
    <property type="entry name" value="NHL REPEAT-CONTAINING PROTEIN-RELATED"/>
    <property type="match status" value="1"/>
</dbReference>
<evidence type="ECO:0000313" key="3">
    <source>
        <dbReference type="Proteomes" id="UP000464524"/>
    </source>
</evidence>
<name>A0A857JHT9_9ALTE</name>
<dbReference type="RefSeq" id="WP_160178368.1">
    <property type="nucleotide sequence ID" value="NZ_CP047656.1"/>
</dbReference>
<gene>
    <name evidence="2" type="ORF">FX988_00711</name>
</gene>
<accession>A0A857JHT9</accession>
<evidence type="ECO:0000256" key="1">
    <source>
        <dbReference type="SAM" id="SignalP"/>
    </source>
</evidence>
<keyword evidence="1" id="KW-0732">Signal</keyword>
<dbReference type="OrthoDB" id="9758793at2"/>
<dbReference type="PANTHER" id="PTHR42060:SF1">
    <property type="entry name" value="NHL REPEAT-CONTAINING PROTEIN"/>
    <property type="match status" value="1"/>
</dbReference>
<feature type="signal peptide" evidence="1">
    <location>
        <begin position="1"/>
        <end position="28"/>
    </location>
</feature>
<dbReference type="EMBL" id="CP047656">
    <property type="protein sequence ID" value="QHJ10497.1"/>
    <property type="molecule type" value="Genomic_DNA"/>
</dbReference>